<dbReference type="EMBL" id="CASHTH010000800">
    <property type="protein sequence ID" value="CAI8007827.1"/>
    <property type="molecule type" value="Genomic_DNA"/>
</dbReference>
<dbReference type="Gene3D" id="3.40.630.30">
    <property type="match status" value="1"/>
</dbReference>
<dbReference type="PROSITE" id="PS51186">
    <property type="entry name" value="GNAT"/>
    <property type="match status" value="1"/>
</dbReference>
<dbReference type="InterPro" id="IPR000182">
    <property type="entry name" value="GNAT_dom"/>
</dbReference>
<dbReference type="Pfam" id="PF13302">
    <property type="entry name" value="Acetyltransf_3"/>
    <property type="match status" value="1"/>
</dbReference>
<sequence>MSLESKKVVLREKRIEDALDDYTWRVDDELAKLDATRPLNMAYNDFLRYSQEEIDFPSSRSKRFGIDDLTGKHIGNCMYYDIDTRRHETELGIMIGDRAYWSKGYGTDAVDTLLKYIFTQTNMKRVYLHTLDWNQRAQKSFGKSGFRQIKQVRKRGLDFIQMEILRPEWEEIYGSNGN</sequence>
<dbReference type="InterPro" id="IPR016181">
    <property type="entry name" value="Acyl_CoA_acyltransferase"/>
</dbReference>
<dbReference type="PANTHER" id="PTHR43415:SF3">
    <property type="entry name" value="GNAT-FAMILY ACETYLTRANSFERASE"/>
    <property type="match status" value="1"/>
</dbReference>
<reference evidence="2" key="1">
    <citation type="submission" date="2023-03" db="EMBL/GenBank/DDBJ databases">
        <authorList>
            <person name="Steffen K."/>
            <person name="Cardenas P."/>
        </authorList>
    </citation>
    <scope>NUCLEOTIDE SEQUENCE</scope>
</reference>
<evidence type="ECO:0000313" key="2">
    <source>
        <dbReference type="EMBL" id="CAI8007827.1"/>
    </source>
</evidence>
<dbReference type="PANTHER" id="PTHR43415">
    <property type="entry name" value="SPERMIDINE N(1)-ACETYLTRANSFERASE"/>
    <property type="match status" value="1"/>
</dbReference>
<feature type="domain" description="N-acetyltransferase" evidence="1">
    <location>
        <begin position="8"/>
        <end position="167"/>
    </location>
</feature>
<organism evidence="2 3">
    <name type="scientific">Geodia barretti</name>
    <name type="common">Barrett's horny sponge</name>
    <dbReference type="NCBI Taxonomy" id="519541"/>
    <lineage>
        <taxon>Eukaryota</taxon>
        <taxon>Metazoa</taxon>
        <taxon>Porifera</taxon>
        <taxon>Demospongiae</taxon>
        <taxon>Heteroscleromorpha</taxon>
        <taxon>Tetractinellida</taxon>
        <taxon>Astrophorina</taxon>
        <taxon>Geodiidae</taxon>
        <taxon>Geodia</taxon>
    </lineage>
</organism>
<evidence type="ECO:0000313" key="3">
    <source>
        <dbReference type="Proteomes" id="UP001174909"/>
    </source>
</evidence>
<accession>A0AA35WC45</accession>
<gene>
    <name evidence="2" type="ORF">GBAR_LOCUS5410</name>
</gene>
<proteinExistence type="predicted"/>
<protein>
    <recommendedName>
        <fullName evidence="1">N-acetyltransferase domain-containing protein</fullName>
    </recommendedName>
</protein>
<comment type="caution">
    <text evidence="2">The sequence shown here is derived from an EMBL/GenBank/DDBJ whole genome shotgun (WGS) entry which is preliminary data.</text>
</comment>
<name>A0AA35WC45_GEOBA</name>
<dbReference type="GO" id="GO:0016747">
    <property type="term" value="F:acyltransferase activity, transferring groups other than amino-acyl groups"/>
    <property type="evidence" value="ECO:0007669"/>
    <property type="project" value="InterPro"/>
</dbReference>
<dbReference type="SUPFAM" id="SSF55729">
    <property type="entry name" value="Acyl-CoA N-acyltransferases (Nat)"/>
    <property type="match status" value="1"/>
</dbReference>
<keyword evidence="3" id="KW-1185">Reference proteome</keyword>
<dbReference type="Proteomes" id="UP001174909">
    <property type="component" value="Unassembled WGS sequence"/>
</dbReference>
<evidence type="ECO:0000259" key="1">
    <source>
        <dbReference type="PROSITE" id="PS51186"/>
    </source>
</evidence>
<dbReference type="AlphaFoldDB" id="A0AA35WC45"/>